<dbReference type="InterPro" id="IPR003352">
    <property type="entry name" value="PTS_EIIC"/>
</dbReference>
<accession>A0ABQ2NNC0</accession>
<keyword evidence="3" id="KW-1003">Cell membrane</keyword>
<comment type="subcellular location">
    <subcellularLocation>
        <location evidence="1">Cell membrane</location>
        <topology evidence="1">Multi-pass membrane protein</topology>
    </subcellularLocation>
</comment>
<evidence type="ECO:0000259" key="13">
    <source>
        <dbReference type="PROSITE" id="PS51098"/>
    </source>
</evidence>
<name>A0ABQ2NNC0_9BACI</name>
<keyword evidence="16" id="KW-1185">Reference proteome</keyword>
<keyword evidence="2" id="KW-0813">Transport</keyword>
<evidence type="ECO:0008006" key="17">
    <source>
        <dbReference type="Google" id="ProtNLM"/>
    </source>
</evidence>
<evidence type="ECO:0000256" key="9">
    <source>
        <dbReference type="ARBA" id="ARBA00022989"/>
    </source>
</evidence>
<feature type="active site" description="Phosphocysteine intermediate; for EIIB activity" evidence="11">
    <location>
        <position position="28"/>
    </location>
</feature>
<reference evidence="16" key="1">
    <citation type="journal article" date="2019" name="Int. J. Syst. Evol. Microbiol.">
        <title>The Global Catalogue of Microorganisms (GCM) 10K type strain sequencing project: providing services to taxonomists for standard genome sequencing and annotation.</title>
        <authorList>
            <consortium name="The Broad Institute Genomics Platform"/>
            <consortium name="The Broad Institute Genome Sequencing Center for Infectious Disease"/>
            <person name="Wu L."/>
            <person name="Ma J."/>
        </authorList>
    </citation>
    <scope>NUCLEOTIDE SEQUENCE [LARGE SCALE GENOMIC DNA]</scope>
    <source>
        <strain evidence="16">CGMCC 1.7693</strain>
    </source>
</reference>
<dbReference type="PROSITE" id="PS01035">
    <property type="entry name" value="PTS_EIIB_TYPE_1_CYS"/>
    <property type="match status" value="1"/>
</dbReference>
<keyword evidence="4" id="KW-0762">Sugar transport</keyword>
<feature type="transmembrane region" description="Helical" evidence="12">
    <location>
        <begin position="114"/>
        <end position="135"/>
    </location>
</feature>
<protein>
    <recommendedName>
        <fullName evidence="17">PTS beta-glucoside transporter subunit EIIBCA</fullName>
    </recommendedName>
</protein>
<dbReference type="Pfam" id="PF02378">
    <property type="entry name" value="PTS_EIIC"/>
    <property type="match status" value="1"/>
</dbReference>
<evidence type="ECO:0000313" key="16">
    <source>
        <dbReference type="Proteomes" id="UP000641206"/>
    </source>
</evidence>
<dbReference type="InterPro" id="IPR018113">
    <property type="entry name" value="PTrfase_EIIB_Cys"/>
</dbReference>
<feature type="transmembrane region" description="Helical" evidence="12">
    <location>
        <begin position="155"/>
        <end position="178"/>
    </location>
</feature>
<dbReference type="InterPro" id="IPR036878">
    <property type="entry name" value="Glu_permease_IIB"/>
</dbReference>
<keyword evidence="8" id="KW-0418">Kinase</keyword>
<gene>
    <name evidence="15" type="ORF">GCM10011346_04860</name>
</gene>
<evidence type="ECO:0000259" key="14">
    <source>
        <dbReference type="PROSITE" id="PS51103"/>
    </source>
</evidence>
<dbReference type="InterPro" id="IPR013013">
    <property type="entry name" value="PTS_EIIC_1"/>
</dbReference>
<keyword evidence="6" id="KW-0598">Phosphotransferase system</keyword>
<dbReference type="InterPro" id="IPR050558">
    <property type="entry name" value="PTS_Sugar-Specific_Components"/>
</dbReference>
<dbReference type="PROSITE" id="PS51103">
    <property type="entry name" value="PTS_EIIC_TYPE_1"/>
    <property type="match status" value="1"/>
</dbReference>
<dbReference type="EMBL" id="BMLW01000001">
    <property type="protein sequence ID" value="GGP07727.1"/>
    <property type="molecule type" value="Genomic_DNA"/>
</dbReference>
<evidence type="ECO:0000256" key="5">
    <source>
        <dbReference type="ARBA" id="ARBA00022679"/>
    </source>
</evidence>
<evidence type="ECO:0000256" key="8">
    <source>
        <dbReference type="ARBA" id="ARBA00022777"/>
    </source>
</evidence>
<dbReference type="InterPro" id="IPR001996">
    <property type="entry name" value="PTS_IIB_1"/>
</dbReference>
<dbReference type="SUPFAM" id="SSF55604">
    <property type="entry name" value="Glucose permease domain IIB"/>
    <property type="match status" value="1"/>
</dbReference>
<evidence type="ECO:0000256" key="3">
    <source>
        <dbReference type="ARBA" id="ARBA00022475"/>
    </source>
</evidence>
<feature type="domain" description="PTS EIIB type-1" evidence="13">
    <location>
        <begin position="6"/>
        <end position="88"/>
    </location>
</feature>
<dbReference type="RefSeq" id="WP_188732883.1">
    <property type="nucleotide sequence ID" value="NZ_BMLW01000001.1"/>
</dbReference>
<evidence type="ECO:0000256" key="4">
    <source>
        <dbReference type="ARBA" id="ARBA00022597"/>
    </source>
</evidence>
<feature type="transmembrane region" description="Helical" evidence="12">
    <location>
        <begin position="394"/>
        <end position="413"/>
    </location>
</feature>
<dbReference type="PANTHER" id="PTHR30175:SF1">
    <property type="entry name" value="PTS SYSTEM ARBUTIN-, CELLOBIOSE-, AND SALICIN-SPECIFIC EIIBC COMPONENT-RELATED"/>
    <property type="match status" value="1"/>
</dbReference>
<feature type="transmembrane region" description="Helical" evidence="12">
    <location>
        <begin position="433"/>
        <end position="456"/>
    </location>
</feature>
<dbReference type="PANTHER" id="PTHR30175">
    <property type="entry name" value="PHOSPHOTRANSFERASE SYSTEM TRANSPORT PROTEIN"/>
    <property type="match status" value="1"/>
</dbReference>
<feature type="transmembrane region" description="Helical" evidence="12">
    <location>
        <begin position="185"/>
        <end position="204"/>
    </location>
</feature>
<sequence length="475" mass="51264">MAIDFDQLAATIIEKVGGEENISSVTHCVTRLRFYLKDKEKADTEALEKTPGVLGVTYGMKQYQIILGKNVFTVFNKIVKDYNVDADDNPKQNNSEASEGRTDKKGIKNTFQNILAFIIGSVTPFITVVYGAGMIRVMLTIISSIWPSVEETSTFMMFNFLALAAFYFMPILIAYGAARQLKSNPAFAITVVSMLLYPDFMALVEGQIDVSMFSIPVVLADYSQTLLPALLSAYLVSKLEKFFYKVIPGVLRTVFAPMLILGAAMPIVVLFLAPIGSIAGEWVVQLFVWIYGITGGLTVGILAAVFPFIIMSGMNMMFAPVMVQSIASIGFDALFRPALLLHNMAEGGACLGVAMRTKNKELRTEAIGCAIGCIVSGVTEPALYGINLRLKKPLFAVMISGGIGGALAGFLGAKAFEMGYSSILALPIFEGTIIAITIAVAVTIILSAIITVILGFNDEPSISTMNKMEVQSANK</sequence>
<evidence type="ECO:0000256" key="6">
    <source>
        <dbReference type="ARBA" id="ARBA00022683"/>
    </source>
</evidence>
<evidence type="ECO:0000256" key="7">
    <source>
        <dbReference type="ARBA" id="ARBA00022692"/>
    </source>
</evidence>
<dbReference type="Proteomes" id="UP000641206">
    <property type="component" value="Unassembled WGS sequence"/>
</dbReference>
<keyword evidence="7 12" id="KW-0812">Transmembrane</keyword>
<feature type="transmembrane region" description="Helical" evidence="12">
    <location>
        <begin position="287"/>
        <end position="310"/>
    </location>
</feature>
<feature type="transmembrane region" description="Helical" evidence="12">
    <location>
        <begin position="249"/>
        <end position="275"/>
    </location>
</feature>
<comment type="caution">
    <text evidence="15">The sequence shown here is derived from an EMBL/GenBank/DDBJ whole genome shotgun (WGS) entry which is preliminary data.</text>
</comment>
<organism evidence="15 16">
    <name type="scientific">Oceanobacillus neutriphilus</name>
    <dbReference type="NCBI Taxonomy" id="531815"/>
    <lineage>
        <taxon>Bacteria</taxon>
        <taxon>Bacillati</taxon>
        <taxon>Bacillota</taxon>
        <taxon>Bacilli</taxon>
        <taxon>Bacillales</taxon>
        <taxon>Bacillaceae</taxon>
        <taxon>Oceanobacillus</taxon>
    </lineage>
</organism>
<keyword evidence="9 12" id="KW-1133">Transmembrane helix</keyword>
<evidence type="ECO:0000256" key="2">
    <source>
        <dbReference type="ARBA" id="ARBA00022448"/>
    </source>
</evidence>
<evidence type="ECO:0000256" key="1">
    <source>
        <dbReference type="ARBA" id="ARBA00004651"/>
    </source>
</evidence>
<dbReference type="Gene3D" id="3.30.1360.60">
    <property type="entry name" value="Glucose permease domain IIB"/>
    <property type="match status" value="1"/>
</dbReference>
<dbReference type="CDD" id="cd00212">
    <property type="entry name" value="PTS_IIB_glc"/>
    <property type="match status" value="1"/>
</dbReference>
<dbReference type="Pfam" id="PF00367">
    <property type="entry name" value="PTS_EIIB"/>
    <property type="match status" value="1"/>
</dbReference>
<proteinExistence type="predicted"/>
<dbReference type="PROSITE" id="PS51098">
    <property type="entry name" value="PTS_EIIB_TYPE_1"/>
    <property type="match status" value="1"/>
</dbReference>
<evidence type="ECO:0000256" key="11">
    <source>
        <dbReference type="PROSITE-ProRule" id="PRU00421"/>
    </source>
</evidence>
<evidence type="ECO:0000256" key="10">
    <source>
        <dbReference type="ARBA" id="ARBA00023136"/>
    </source>
</evidence>
<evidence type="ECO:0000313" key="15">
    <source>
        <dbReference type="EMBL" id="GGP07727.1"/>
    </source>
</evidence>
<keyword evidence="10 12" id="KW-0472">Membrane</keyword>
<keyword evidence="5" id="KW-0808">Transferase</keyword>
<evidence type="ECO:0000256" key="12">
    <source>
        <dbReference type="SAM" id="Phobius"/>
    </source>
</evidence>
<feature type="domain" description="PTS EIIC type-1" evidence="14">
    <location>
        <begin position="116"/>
        <end position="470"/>
    </location>
</feature>
<feature type="transmembrane region" description="Helical" evidence="12">
    <location>
        <begin position="210"/>
        <end position="237"/>
    </location>
</feature>